<accession>J9F3X1</accession>
<dbReference type="EMBL" id="AMCI01009375">
    <property type="protein sequence ID" value="EJW89586.1"/>
    <property type="molecule type" value="Genomic_DNA"/>
</dbReference>
<sequence length="40" mass="4736">MKTKVAIKNQNITAFGGIFQVEDLFNRRFYQTDRLISRSE</sequence>
<proteinExistence type="predicted"/>
<gene>
    <name evidence="1" type="ORF">EVA_22307</name>
</gene>
<protein>
    <submittedName>
        <fullName evidence="1">Uncharacterized protein</fullName>
    </submittedName>
</protein>
<dbReference type="AlphaFoldDB" id="J9F3X1"/>
<name>J9F3X1_9ZZZZ</name>
<comment type="caution">
    <text evidence="1">The sequence shown here is derived from an EMBL/GenBank/DDBJ whole genome shotgun (WGS) entry which is preliminary data.</text>
</comment>
<evidence type="ECO:0000313" key="1">
    <source>
        <dbReference type="EMBL" id="EJW89586.1"/>
    </source>
</evidence>
<reference evidence="1" key="1">
    <citation type="journal article" date="2012" name="PLoS ONE">
        <title>Gene sets for utilization of primary and secondary nutrition supplies in the distal gut of endangered iberian lynx.</title>
        <authorList>
            <person name="Alcaide M."/>
            <person name="Messina E."/>
            <person name="Richter M."/>
            <person name="Bargiela R."/>
            <person name="Peplies J."/>
            <person name="Huws S.A."/>
            <person name="Newbold C.J."/>
            <person name="Golyshin P.N."/>
            <person name="Simon M.A."/>
            <person name="Lopez G."/>
            <person name="Yakimov M.M."/>
            <person name="Ferrer M."/>
        </authorList>
    </citation>
    <scope>NUCLEOTIDE SEQUENCE</scope>
</reference>
<organism evidence="1">
    <name type="scientific">gut metagenome</name>
    <dbReference type="NCBI Taxonomy" id="749906"/>
    <lineage>
        <taxon>unclassified sequences</taxon>
        <taxon>metagenomes</taxon>
        <taxon>organismal metagenomes</taxon>
    </lineage>
</organism>
<feature type="non-terminal residue" evidence="1">
    <location>
        <position position="40"/>
    </location>
</feature>